<sequence length="125" mass="14053">MRRKYTKPSMSIDMFEANEYIAACYKIYCNVPTGYGFNDRNGDGKYNKKDDGSKIASGRGCNKVHVGVHLDEAPHENAMWQPTDFWGDDKGQAYGVFNWTQGNGNSGQHFSKVSDTQWETNPNAS</sequence>
<reference evidence="2 3" key="1">
    <citation type="journal article" date="2023" name="PLoS ONE">
        <title>Genome-based metabolic and phylogenomic analysis of three Terrisporobacter species.</title>
        <authorList>
            <person name="Boer T."/>
            <person name="Bengelsdorf F.R."/>
            <person name="Bomeke M."/>
            <person name="Daniel R."/>
            <person name="Poehlein A."/>
        </authorList>
    </citation>
    <scope>NUCLEOTIDE SEQUENCE [LARGE SCALE GENOMIC DNA]</scope>
    <source>
        <strain evidence="2 3">DSM 1288</strain>
    </source>
</reference>
<feature type="region of interest" description="Disordered" evidence="1">
    <location>
        <begin position="105"/>
        <end position="125"/>
    </location>
</feature>
<protein>
    <submittedName>
        <fullName evidence="2">Uncharacterized protein</fullName>
    </submittedName>
</protein>
<dbReference type="Proteomes" id="UP001348492">
    <property type="component" value="Chromosome"/>
</dbReference>
<evidence type="ECO:0000256" key="1">
    <source>
        <dbReference type="SAM" id="MobiDB-lite"/>
    </source>
</evidence>
<gene>
    <name evidence="2" type="ORF">TEGL_09820</name>
</gene>
<dbReference type="EMBL" id="CP117523">
    <property type="protein sequence ID" value="WWD82590.1"/>
    <property type="molecule type" value="Genomic_DNA"/>
</dbReference>
<dbReference type="RefSeq" id="WP_018590322.1">
    <property type="nucleotide sequence ID" value="NZ_CP117523.1"/>
</dbReference>
<keyword evidence="3" id="KW-1185">Reference proteome</keyword>
<evidence type="ECO:0000313" key="3">
    <source>
        <dbReference type="Proteomes" id="UP001348492"/>
    </source>
</evidence>
<proteinExistence type="predicted"/>
<evidence type="ECO:0000313" key="2">
    <source>
        <dbReference type="EMBL" id="WWD82590.1"/>
    </source>
</evidence>
<name>A0ABZ2ESD2_9FIRM</name>
<organism evidence="2 3">
    <name type="scientific">Terrisporobacter glycolicus ATCC 14880 = DSM 1288</name>
    <dbReference type="NCBI Taxonomy" id="1121315"/>
    <lineage>
        <taxon>Bacteria</taxon>
        <taxon>Bacillati</taxon>
        <taxon>Bacillota</taxon>
        <taxon>Clostridia</taxon>
        <taxon>Peptostreptococcales</taxon>
        <taxon>Peptostreptococcaceae</taxon>
        <taxon>Terrisporobacter</taxon>
    </lineage>
</organism>
<accession>A0ABZ2ESD2</accession>